<dbReference type="GO" id="GO:0051301">
    <property type="term" value="P:cell division"/>
    <property type="evidence" value="ECO:0007669"/>
    <property type="project" value="UniProtKB-KW"/>
</dbReference>
<keyword evidence="9" id="KW-0132">Cell division</keyword>
<evidence type="ECO:0000256" key="23">
    <source>
        <dbReference type="PROSITE-ProRule" id="PRU10141"/>
    </source>
</evidence>
<comment type="similarity">
    <text evidence="4">Belongs to the protein kinase superfamily. CMGC Ser/Thr protein kinase family. CDC2/CDKX subfamily.</text>
</comment>
<feature type="domain" description="Protein kinase" evidence="25">
    <location>
        <begin position="9"/>
        <end position="295"/>
    </location>
</feature>
<keyword evidence="6" id="KW-0217">Developmental protein</keyword>
<keyword evidence="12" id="KW-0418">Kinase</keyword>
<evidence type="ECO:0000256" key="7">
    <source>
        <dbReference type="ARBA" id="ARBA00022490"/>
    </source>
</evidence>
<keyword evidence="13 23" id="KW-0067">ATP-binding</keyword>
<keyword evidence="17" id="KW-0131">Cell cycle</keyword>
<dbReference type="PROSITE" id="PS50011">
    <property type="entry name" value="PROTEIN_KINASE_DOM"/>
    <property type="match status" value="1"/>
</dbReference>
<keyword evidence="10" id="KW-0808">Transferase</keyword>
<feature type="binding site" evidence="23">
    <location>
        <position position="40"/>
    </location>
    <ligand>
        <name>ATP</name>
        <dbReference type="ChEBI" id="CHEBI:30616"/>
    </ligand>
</feature>
<accession>A0ABD1DND5</accession>
<evidence type="ECO:0000256" key="6">
    <source>
        <dbReference type="ARBA" id="ARBA00022473"/>
    </source>
</evidence>
<dbReference type="Proteomes" id="UP001562425">
    <property type="component" value="Unassembled WGS sequence"/>
</dbReference>
<evidence type="ECO:0000256" key="22">
    <source>
        <dbReference type="ARBA" id="ARBA00048367"/>
    </source>
</evidence>
<evidence type="ECO:0000313" key="26">
    <source>
        <dbReference type="EMBL" id="KAL1401277.1"/>
    </source>
</evidence>
<dbReference type="SUPFAM" id="SSF56112">
    <property type="entry name" value="Protein kinase-like (PK-like)"/>
    <property type="match status" value="1"/>
</dbReference>
<dbReference type="FunFam" id="3.30.200.20:FF:000579">
    <property type="entry name" value="cyclin-dependent kinase 20"/>
    <property type="match status" value="1"/>
</dbReference>
<keyword evidence="14" id="KW-0969">Cilium</keyword>
<dbReference type="InterPro" id="IPR050108">
    <property type="entry name" value="CDK"/>
</dbReference>
<dbReference type="GO" id="GO:0005634">
    <property type="term" value="C:nucleus"/>
    <property type="evidence" value="ECO:0007669"/>
    <property type="project" value="UniProtKB-SubCell"/>
</dbReference>
<sequence length="334" mass="37992">MDDYMPPRYQMLGRIGEGVHGVVVKARDLSNDDKIVAIKKLTLRTKHGWIAPCAIREIKVLQNSQCENILSLLDMYPDLSGMSLVFEYMPHTLYSRMKDEEHPLSRGETRRFMAMLLNGLQYLHGLRIMHRDIKPANLLIDSKDVLKIADFGLARLFNDQDPTKVYSPQVATRWYRAPEILWGCQTYGPSIDLWAAGCVFAEMLRGVPLFSGATDIEQLALVVRTLGTPNLKDWPEVRSLPDYNKIRFPNAKGERWEDIFPSCTTKCEIGLVDGLVRYNPSRRLTAEEGGFESFINHGVATGDHRRANEPEKDYHQEESVYLALLHGGRVCSPI</sequence>
<evidence type="ECO:0000256" key="2">
    <source>
        <dbReference type="ARBA" id="ARBA00004138"/>
    </source>
</evidence>
<dbReference type="AlphaFoldDB" id="A0ABD1DND5"/>
<dbReference type="GO" id="GO:0005929">
    <property type="term" value="C:cilium"/>
    <property type="evidence" value="ECO:0007669"/>
    <property type="project" value="UniProtKB-SubCell"/>
</dbReference>
<evidence type="ECO:0000256" key="10">
    <source>
        <dbReference type="ARBA" id="ARBA00022679"/>
    </source>
</evidence>
<evidence type="ECO:0000256" key="13">
    <source>
        <dbReference type="ARBA" id="ARBA00022840"/>
    </source>
</evidence>
<organism evidence="26 27">
    <name type="scientific">Culex pipiens pipiens</name>
    <name type="common">Northern house mosquito</name>
    <dbReference type="NCBI Taxonomy" id="38569"/>
    <lineage>
        <taxon>Eukaryota</taxon>
        <taxon>Metazoa</taxon>
        <taxon>Ecdysozoa</taxon>
        <taxon>Arthropoda</taxon>
        <taxon>Hexapoda</taxon>
        <taxon>Insecta</taxon>
        <taxon>Pterygota</taxon>
        <taxon>Neoptera</taxon>
        <taxon>Endopterygota</taxon>
        <taxon>Diptera</taxon>
        <taxon>Nematocera</taxon>
        <taxon>Culicoidea</taxon>
        <taxon>Culicidae</taxon>
        <taxon>Culicinae</taxon>
        <taxon>Culicini</taxon>
        <taxon>Culex</taxon>
        <taxon>Culex</taxon>
    </lineage>
</organism>
<proteinExistence type="inferred from homology"/>
<dbReference type="PANTHER" id="PTHR24056">
    <property type="entry name" value="CELL DIVISION PROTEIN KINASE"/>
    <property type="match status" value="1"/>
</dbReference>
<dbReference type="InterPro" id="IPR008271">
    <property type="entry name" value="Ser/Thr_kinase_AS"/>
</dbReference>
<keyword evidence="7" id="KW-0963">Cytoplasm</keyword>
<dbReference type="Pfam" id="PF00069">
    <property type="entry name" value="Pkinase"/>
    <property type="match status" value="1"/>
</dbReference>
<comment type="caution">
    <text evidence="26">The sequence shown here is derived from an EMBL/GenBank/DDBJ whole genome shotgun (WGS) entry which is preliminary data.</text>
</comment>
<evidence type="ECO:0000256" key="20">
    <source>
        <dbReference type="ARBA" id="ARBA00035723"/>
    </source>
</evidence>
<dbReference type="GO" id="GO:0005524">
    <property type="term" value="F:ATP binding"/>
    <property type="evidence" value="ECO:0007669"/>
    <property type="project" value="UniProtKB-UniRule"/>
</dbReference>
<evidence type="ECO:0000256" key="17">
    <source>
        <dbReference type="ARBA" id="ARBA00023306"/>
    </source>
</evidence>
<evidence type="ECO:0000256" key="5">
    <source>
        <dbReference type="ARBA" id="ARBA00012425"/>
    </source>
</evidence>
<evidence type="ECO:0000256" key="9">
    <source>
        <dbReference type="ARBA" id="ARBA00022618"/>
    </source>
</evidence>
<gene>
    <name evidence="26" type="ORF">pipiens_006733</name>
</gene>
<evidence type="ECO:0000256" key="11">
    <source>
        <dbReference type="ARBA" id="ARBA00022741"/>
    </source>
</evidence>
<dbReference type="FunFam" id="1.10.510.10:FF:000791">
    <property type="entry name" value="cyclin-dependent kinase 20"/>
    <property type="match status" value="1"/>
</dbReference>
<keyword evidence="8 24" id="KW-0723">Serine/threonine-protein kinase</keyword>
<reference evidence="26 27" key="1">
    <citation type="submission" date="2024-05" db="EMBL/GenBank/DDBJ databases">
        <title>Culex pipiens pipiens assembly and annotation.</title>
        <authorList>
            <person name="Alout H."/>
            <person name="Durand T."/>
        </authorList>
    </citation>
    <scope>NUCLEOTIDE SEQUENCE [LARGE SCALE GENOMIC DNA]</scope>
    <source>
        <strain evidence="26">HA-2024</strain>
        <tissue evidence="26">Whole body</tissue>
    </source>
</reference>
<dbReference type="EMBL" id="JBEHCU010004987">
    <property type="protein sequence ID" value="KAL1401277.1"/>
    <property type="molecule type" value="Genomic_DNA"/>
</dbReference>
<dbReference type="CDD" id="cd07832">
    <property type="entry name" value="STKc_CCRK"/>
    <property type="match status" value="1"/>
</dbReference>
<evidence type="ECO:0000256" key="1">
    <source>
        <dbReference type="ARBA" id="ARBA00004123"/>
    </source>
</evidence>
<dbReference type="PROSITE" id="PS00107">
    <property type="entry name" value="PROTEIN_KINASE_ATP"/>
    <property type="match status" value="1"/>
</dbReference>
<dbReference type="PANTHER" id="PTHR24056:SF171">
    <property type="entry name" value="CYCLIN-DEPENDENT KINASE 20"/>
    <property type="match status" value="1"/>
</dbReference>
<comment type="catalytic activity">
    <reaction evidence="21">
        <text>L-threonyl-[protein] + ATP = O-phospho-L-threonyl-[protein] + ADP + H(+)</text>
        <dbReference type="Rhea" id="RHEA:46608"/>
        <dbReference type="Rhea" id="RHEA-COMP:11060"/>
        <dbReference type="Rhea" id="RHEA-COMP:11605"/>
        <dbReference type="ChEBI" id="CHEBI:15378"/>
        <dbReference type="ChEBI" id="CHEBI:30013"/>
        <dbReference type="ChEBI" id="CHEBI:30616"/>
        <dbReference type="ChEBI" id="CHEBI:61977"/>
        <dbReference type="ChEBI" id="CHEBI:456216"/>
        <dbReference type="EC" id="2.7.11.22"/>
    </reaction>
</comment>
<evidence type="ECO:0000256" key="16">
    <source>
        <dbReference type="ARBA" id="ARBA00023273"/>
    </source>
</evidence>
<name>A0ABD1DND5_CULPP</name>
<evidence type="ECO:0000313" key="27">
    <source>
        <dbReference type="Proteomes" id="UP001562425"/>
    </source>
</evidence>
<comment type="catalytic activity">
    <reaction evidence="22">
        <text>L-seryl-[protein] + ATP = O-phospho-L-seryl-[protein] + ADP + H(+)</text>
        <dbReference type="Rhea" id="RHEA:17989"/>
        <dbReference type="Rhea" id="RHEA-COMP:9863"/>
        <dbReference type="Rhea" id="RHEA-COMP:11604"/>
        <dbReference type="ChEBI" id="CHEBI:15378"/>
        <dbReference type="ChEBI" id="CHEBI:29999"/>
        <dbReference type="ChEBI" id="CHEBI:30616"/>
        <dbReference type="ChEBI" id="CHEBI:83421"/>
        <dbReference type="ChEBI" id="CHEBI:456216"/>
        <dbReference type="EC" id="2.7.11.22"/>
    </reaction>
</comment>
<dbReference type="PROSITE" id="PS00108">
    <property type="entry name" value="PROTEIN_KINASE_ST"/>
    <property type="match status" value="1"/>
</dbReference>
<dbReference type="Gene3D" id="1.10.510.10">
    <property type="entry name" value="Transferase(Phosphotransferase) domain 1"/>
    <property type="match status" value="1"/>
</dbReference>
<evidence type="ECO:0000259" key="25">
    <source>
        <dbReference type="PROSITE" id="PS50011"/>
    </source>
</evidence>
<dbReference type="InterPro" id="IPR000719">
    <property type="entry name" value="Prot_kinase_dom"/>
</dbReference>
<keyword evidence="16" id="KW-0966">Cell projection</keyword>
<evidence type="ECO:0000256" key="18">
    <source>
        <dbReference type="ARBA" id="ARBA00035711"/>
    </source>
</evidence>
<evidence type="ECO:0000256" key="3">
    <source>
        <dbReference type="ARBA" id="ARBA00004496"/>
    </source>
</evidence>
<dbReference type="InterPro" id="IPR017441">
    <property type="entry name" value="Protein_kinase_ATP_BS"/>
</dbReference>
<evidence type="ECO:0000256" key="21">
    <source>
        <dbReference type="ARBA" id="ARBA00047811"/>
    </source>
</evidence>
<keyword evidence="27" id="KW-1185">Reference proteome</keyword>
<evidence type="ECO:0000256" key="4">
    <source>
        <dbReference type="ARBA" id="ARBA00006485"/>
    </source>
</evidence>
<keyword evidence="11 23" id="KW-0547">Nucleotide-binding</keyword>
<evidence type="ECO:0000256" key="12">
    <source>
        <dbReference type="ARBA" id="ARBA00022777"/>
    </source>
</evidence>
<dbReference type="Gene3D" id="3.30.200.20">
    <property type="entry name" value="Phosphorylase Kinase, domain 1"/>
    <property type="match status" value="1"/>
</dbReference>
<protein>
    <recommendedName>
        <fullName evidence="18">Cyclin-dependent kinase 20</fullName>
        <ecNumber evidence="5">2.7.11.22</ecNumber>
    </recommendedName>
    <alternativeName>
        <fullName evidence="19">Cell cycle-related kinase</fullName>
    </alternativeName>
    <alternativeName>
        <fullName evidence="20">Cell division protein kinase 20</fullName>
    </alternativeName>
</protein>
<dbReference type="InterPro" id="IPR048002">
    <property type="entry name" value="CDK20-like_STKc"/>
</dbReference>
<dbReference type="GO" id="GO:0004693">
    <property type="term" value="F:cyclin-dependent protein serine/threonine kinase activity"/>
    <property type="evidence" value="ECO:0007669"/>
    <property type="project" value="UniProtKB-EC"/>
</dbReference>
<evidence type="ECO:0000256" key="8">
    <source>
        <dbReference type="ARBA" id="ARBA00022527"/>
    </source>
</evidence>
<dbReference type="GO" id="GO:0005737">
    <property type="term" value="C:cytoplasm"/>
    <property type="evidence" value="ECO:0007669"/>
    <property type="project" value="UniProtKB-SubCell"/>
</dbReference>
<comment type="subcellular location">
    <subcellularLocation>
        <location evidence="2">Cell projection</location>
        <location evidence="2">Cilium</location>
    </subcellularLocation>
    <subcellularLocation>
        <location evidence="3">Cytoplasm</location>
    </subcellularLocation>
    <subcellularLocation>
        <location evidence="1">Nucleus</location>
    </subcellularLocation>
</comment>
<dbReference type="SMART" id="SM00220">
    <property type="entry name" value="S_TKc"/>
    <property type="match status" value="1"/>
</dbReference>
<evidence type="ECO:0000256" key="19">
    <source>
        <dbReference type="ARBA" id="ARBA00035720"/>
    </source>
</evidence>
<keyword evidence="15" id="KW-0539">Nucleus</keyword>
<evidence type="ECO:0000256" key="24">
    <source>
        <dbReference type="RuleBase" id="RU000304"/>
    </source>
</evidence>
<evidence type="ECO:0000256" key="14">
    <source>
        <dbReference type="ARBA" id="ARBA00023069"/>
    </source>
</evidence>
<dbReference type="InterPro" id="IPR011009">
    <property type="entry name" value="Kinase-like_dom_sf"/>
</dbReference>
<evidence type="ECO:0000256" key="15">
    <source>
        <dbReference type="ARBA" id="ARBA00023242"/>
    </source>
</evidence>
<dbReference type="EC" id="2.7.11.22" evidence="5"/>